<reference evidence="10" key="1">
    <citation type="submission" date="2022-03" db="EMBL/GenBank/DDBJ databases">
        <authorList>
            <person name="Martin C."/>
        </authorList>
    </citation>
    <scope>NUCLEOTIDE SEQUENCE</scope>
</reference>
<keyword evidence="5 8" id="KW-1133">Transmembrane helix</keyword>
<feature type="transmembrane region" description="Helical" evidence="8">
    <location>
        <begin position="158"/>
        <end position="179"/>
    </location>
</feature>
<feature type="domain" description="Proline-rich transmembrane protein 3/4" evidence="9">
    <location>
        <begin position="58"/>
        <end position="341"/>
    </location>
</feature>
<feature type="transmembrane region" description="Helical" evidence="8">
    <location>
        <begin position="312"/>
        <end position="333"/>
    </location>
</feature>
<comment type="subcellular location">
    <subcellularLocation>
        <location evidence="1">Membrane</location>
        <topology evidence="1">Multi-pass membrane protein</topology>
    </subcellularLocation>
</comment>
<dbReference type="InterPro" id="IPR059081">
    <property type="entry name" value="PRRT3-4"/>
</dbReference>
<evidence type="ECO:0000256" key="4">
    <source>
        <dbReference type="ARBA" id="ARBA00022729"/>
    </source>
</evidence>
<name>A0A8S4NE72_OWEFU</name>
<dbReference type="InterPro" id="IPR052836">
    <property type="entry name" value="PRRT_domain-containing"/>
</dbReference>
<dbReference type="Proteomes" id="UP000749559">
    <property type="component" value="Unassembled WGS sequence"/>
</dbReference>
<evidence type="ECO:0000256" key="7">
    <source>
        <dbReference type="SAM" id="MobiDB-lite"/>
    </source>
</evidence>
<feature type="compositionally biased region" description="Pro residues" evidence="7">
    <location>
        <begin position="33"/>
        <end position="46"/>
    </location>
</feature>
<keyword evidence="2" id="KW-0597">Phosphoprotein</keyword>
<dbReference type="EMBL" id="CAIIXF020000003">
    <property type="protein sequence ID" value="CAH1779104.1"/>
    <property type="molecule type" value="Genomic_DNA"/>
</dbReference>
<evidence type="ECO:0000256" key="8">
    <source>
        <dbReference type="SAM" id="Phobius"/>
    </source>
</evidence>
<dbReference type="PANTHER" id="PTHR35578:SF6">
    <property type="entry name" value="PROLINE-RICH TRANSMEMBRANE PROTEIN 4"/>
    <property type="match status" value="1"/>
</dbReference>
<comment type="caution">
    <text evidence="10">The sequence shown here is derived from an EMBL/GenBank/DDBJ whole genome shotgun (WGS) entry which is preliminary data.</text>
</comment>
<evidence type="ECO:0000256" key="3">
    <source>
        <dbReference type="ARBA" id="ARBA00022692"/>
    </source>
</evidence>
<evidence type="ECO:0000256" key="6">
    <source>
        <dbReference type="ARBA" id="ARBA00023136"/>
    </source>
</evidence>
<gene>
    <name evidence="10" type="ORF">OFUS_LOCUS5941</name>
</gene>
<keyword evidence="11" id="KW-1185">Reference proteome</keyword>
<dbReference type="OrthoDB" id="10066605at2759"/>
<evidence type="ECO:0000259" key="9">
    <source>
        <dbReference type="Pfam" id="PF25987"/>
    </source>
</evidence>
<dbReference type="PANTHER" id="PTHR35578">
    <property type="entry name" value="PROLINE-RICH TRANSMEMBRANE PROTEIN 4-RELATED"/>
    <property type="match status" value="1"/>
</dbReference>
<feature type="transmembrane region" description="Helical" evidence="8">
    <location>
        <begin position="269"/>
        <end position="292"/>
    </location>
</feature>
<sequence length="412" mass="45918">MAKADPEPEVITEPEPKITTEPEPEIISEPEPTSQPEPVQPEPGQPEPWNISVAESEPEPEGEAWPEPAPEWDKAMDKWKGAWYFHVYFFTLLYIIIFFIATLSLVRLLMLYKRKNVKRPLTTSLNIMLCSFGLLRTVSLLLDPYSAYQHIQFEISHIIWTVGFPCLTTAFSIPLLALLDSTKVYIAPPKFQKLSSILVITLFHFVLVITTDTLVFMVPGTSYLLVICQVLYVVWGLSLAGGYAFVAYKISRNLKATADMHQSQDQWKFGGLLSNITISAVVGVCLTVTHLYGAFGVFSIFTSLVFAPPWPWWAFQTLLRTIEVAMSFLIFTVSAKVRASKDNNDTPKKSILAKIKCGFGRSENKVGSKLHNSKTVADSCSLKISSLSAVEVDSTSPQARSPNDLTIMTSPV</sequence>
<evidence type="ECO:0000313" key="11">
    <source>
        <dbReference type="Proteomes" id="UP000749559"/>
    </source>
</evidence>
<feature type="transmembrane region" description="Helical" evidence="8">
    <location>
        <begin position="223"/>
        <end position="248"/>
    </location>
</feature>
<evidence type="ECO:0000313" key="10">
    <source>
        <dbReference type="EMBL" id="CAH1779104.1"/>
    </source>
</evidence>
<feature type="transmembrane region" description="Helical" evidence="8">
    <location>
        <begin position="83"/>
        <end position="109"/>
    </location>
</feature>
<evidence type="ECO:0000256" key="1">
    <source>
        <dbReference type="ARBA" id="ARBA00004141"/>
    </source>
</evidence>
<evidence type="ECO:0000256" key="5">
    <source>
        <dbReference type="ARBA" id="ARBA00022989"/>
    </source>
</evidence>
<feature type="transmembrane region" description="Helical" evidence="8">
    <location>
        <begin position="191"/>
        <end position="211"/>
    </location>
</feature>
<keyword evidence="6 8" id="KW-0472">Membrane</keyword>
<protein>
    <recommendedName>
        <fullName evidence="9">Proline-rich transmembrane protein 3/4 domain-containing protein</fullName>
    </recommendedName>
</protein>
<feature type="region of interest" description="Disordered" evidence="7">
    <location>
        <begin position="1"/>
        <end position="69"/>
    </location>
</feature>
<keyword evidence="4" id="KW-0732">Signal</keyword>
<organism evidence="10 11">
    <name type="scientific">Owenia fusiformis</name>
    <name type="common">Polychaete worm</name>
    <dbReference type="NCBI Taxonomy" id="6347"/>
    <lineage>
        <taxon>Eukaryota</taxon>
        <taxon>Metazoa</taxon>
        <taxon>Spiralia</taxon>
        <taxon>Lophotrochozoa</taxon>
        <taxon>Annelida</taxon>
        <taxon>Polychaeta</taxon>
        <taxon>Sedentaria</taxon>
        <taxon>Canalipalpata</taxon>
        <taxon>Sabellida</taxon>
        <taxon>Oweniida</taxon>
        <taxon>Oweniidae</taxon>
        <taxon>Owenia</taxon>
    </lineage>
</organism>
<dbReference type="Pfam" id="PF25987">
    <property type="entry name" value="PRRT3"/>
    <property type="match status" value="1"/>
</dbReference>
<proteinExistence type="predicted"/>
<evidence type="ECO:0000256" key="2">
    <source>
        <dbReference type="ARBA" id="ARBA00022553"/>
    </source>
</evidence>
<accession>A0A8S4NE72</accession>
<keyword evidence="3 8" id="KW-0812">Transmembrane</keyword>
<feature type="transmembrane region" description="Helical" evidence="8">
    <location>
        <begin position="121"/>
        <end position="138"/>
    </location>
</feature>
<dbReference type="AlphaFoldDB" id="A0A8S4NE72"/>